<dbReference type="Proteomes" id="UP000007392">
    <property type="component" value="Chromosome"/>
</dbReference>
<dbReference type="KEGG" id="pmw:B2K_07480"/>
<dbReference type="AlphaFoldDB" id="I0BDW5"/>
<dbReference type="InterPro" id="IPR038765">
    <property type="entry name" value="Papain-like_cys_pep_sf"/>
</dbReference>
<organism evidence="7 8">
    <name type="scientific">Paenibacillus mucilaginosus K02</name>
    <dbReference type="NCBI Taxonomy" id="997761"/>
    <lineage>
        <taxon>Bacteria</taxon>
        <taxon>Bacillati</taxon>
        <taxon>Bacillota</taxon>
        <taxon>Bacilli</taxon>
        <taxon>Bacillales</taxon>
        <taxon>Paenibacillaceae</taxon>
        <taxon>Paenibacillus</taxon>
    </lineage>
</organism>
<dbReference type="Gene3D" id="3.90.1720.10">
    <property type="entry name" value="endopeptidase domain like (from Nostoc punctiforme)"/>
    <property type="match status" value="1"/>
</dbReference>
<dbReference type="Pfam" id="PF00877">
    <property type="entry name" value="NLPC_P60"/>
    <property type="match status" value="1"/>
</dbReference>
<dbReference type="InterPro" id="IPR000064">
    <property type="entry name" value="NLP_P60_dom"/>
</dbReference>
<comment type="similarity">
    <text evidence="1">Belongs to the peptidase C40 family.</text>
</comment>
<keyword evidence="3" id="KW-0378">Hydrolase</keyword>
<dbReference type="SUPFAM" id="SSF55383">
    <property type="entry name" value="Copper amine oxidase, domain N"/>
    <property type="match status" value="1"/>
</dbReference>
<keyword evidence="2" id="KW-0645">Protease</keyword>
<evidence type="ECO:0000256" key="3">
    <source>
        <dbReference type="ARBA" id="ARBA00022801"/>
    </source>
</evidence>
<dbReference type="Gene3D" id="3.30.457.10">
    <property type="entry name" value="Copper amine oxidase-like, N-terminal domain"/>
    <property type="match status" value="1"/>
</dbReference>
<evidence type="ECO:0000256" key="4">
    <source>
        <dbReference type="ARBA" id="ARBA00022807"/>
    </source>
</evidence>
<dbReference type="EMBL" id="CP003422">
    <property type="protein sequence ID" value="AFH60562.1"/>
    <property type="molecule type" value="Genomic_DNA"/>
</dbReference>
<dbReference type="SUPFAM" id="SSF54001">
    <property type="entry name" value="Cysteine proteinases"/>
    <property type="match status" value="1"/>
</dbReference>
<dbReference type="InterPro" id="IPR051202">
    <property type="entry name" value="Peptidase_C40"/>
</dbReference>
<dbReference type="PROSITE" id="PS51935">
    <property type="entry name" value="NLPC_P60"/>
    <property type="match status" value="1"/>
</dbReference>
<dbReference type="InterPro" id="IPR012854">
    <property type="entry name" value="Cu_amine_oxidase-like_N"/>
</dbReference>
<feature type="domain" description="NlpC/P60" evidence="6">
    <location>
        <begin position="250"/>
        <end position="381"/>
    </location>
</feature>
<protein>
    <recommendedName>
        <fullName evidence="6">NlpC/P60 domain-containing protein</fullName>
    </recommendedName>
</protein>
<sequence>MKEQEPNMMNHWRNVTILAVASSLVLTTGCGPTLSKEQQQSQQQGIPSTNGQAANRLKSEQSNGVKQLGTGGTTRIQAAGGSSQITVPVVDVNGTAYVVGSDFAKSLGYDFDWDAERNVFQLGDHDAAYEFTAGSPQAEKEDRKVSMNEPVLLQNSQVLLPVASLTSLMQEELSIQKQDKNIVITASDMAVEGSIDGPDEANTGAELDFEDDPTDPFKGVEEDASPTMGALEAEGVSITVDEDAIPVLKNINVPGMIAQAKRYLGVKYDFGAKPYSRSGRFDCSTFTQYIFGKYGISLPRTSRAQARLGTSVSRKSLRKGDLMFFYVPGRFKTNKTVGHVGIYMGNQLMIHSSPKPKDGVQITNINKAYWKRTYLSAKRFVY</sequence>
<name>I0BDW5_9BACL</name>
<dbReference type="HOGENOM" id="CLU_890940_0_0_9"/>
<accession>I0BDW5</accession>
<evidence type="ECO:0000313" key="7">
    <source>
        <dbReference type="EMBL" id="AFH60562.1"/>
    </source>
</evidence>
<proteinExistence type="inferred from homology"/>
<feature type="region of interest" description="Disordered" evidence="5">
    <location>
        <begin position="33"/>
        <end position="72"/>
    </location>
</feature>
<keyword evidence="4" id="KW-0788">Thiol protease</keyword>
<dbReference type="GO" id="GO:0008234">
    <property type="term" value="F:cysteine-type peptidase activity"/>
    <property type="evidence" value="ECO:0007669"/>
    <property type="project" value="UniProtKB-KW"/>
</dbReference>
<dbReference type="InterPro" id="IPR036582">
    <property type="entry name" value="Mao_N_sf"/>
</dbReference>
<dbReference type="PANTHER" id="PTHR47053">
    <property type="entry name" value="MUREIN DD-ENDOPEPTIDASE MEPH-RELATED"/>
    <property type="match status" value="1"/>
</dbReference>
<gene>
    <name evidence="7" type="ORF">B2K_07480</name>
</gene>
<evidence type="ECO:0000256" key="5">
    <source>
        <dbReference type="SAM" id="MobiDB-lite"/>
    </source>
</evidence>
<dbReference type="GO" id="GO:0006508">
    <property type="term" value="P:proteolysis"/>
    <property type="evidence" value="ECO:0007669"/>
    <property type="project" value="UniProtKB-KW"/>
</dbReference>
<dbReference type="PROSITE" id="PS51257">
    <property type="entry name" value="PROKAR_LIPOPROTEIN"/>
    <property type="match status" value="1"/>
</dbReference>
<dbReference type="Pfam" id="PF07833">
    <property type="entry name" value="Cu_amine_oxidN1"/>
    <property type="match status" value="1"/>
</dbReference>
<evidence type="ECO:0000256" key="2">
    <source>
        <dbReference type="ARBA" id="ARBA00022670"/>
    </source>
</evidence>
<evidence type="ECO:0000259" key="6">
    <source>
        <dbReference type="PROSITE" id="PS51935"/>
    </source>
</evidence>
<reference evidence="7 8" key="1">
    <citation type="submission" date="2013-06" db="EMBL/GenBank/DDBJ databases">
        <title>Complete genome sequence of Paenibacillus mucilaginosus K02.</title>
        <authorList>
            <person name="Xiao B."/>
            <person name="Sun L."/>
            <person name="Xiao L."/>
            <person name="Lian B."/>
        </authorList>
    </citation>
    <scope>NUCLEOTIDE SEQUENCE [LARGE SCALE GENOMIC DNA]</scope>
    <source>
        <strain evidence="7 8">K02</strain>
    </source>
</reference>
<dbReference type="PANTHER" id="PTHR47053:SF1">
    <property type="entry name" value="MUREIN DD-ENDOPEPTIDASE MEPH-RELATED"/>
    <property type="match status" value="1"/>
</dbReference>
<dbReference type="PATRIC" id="fig|997761.3.peg.1480"/>
<evidence type="ECO:0000313" key="8">
    <source>
        <dbReference type="Proteomes" id="UP000007392"/>
    </source>
</evidence>
<evidence type="ECO:0000256" key="1">
    <source>
        <dbReference type="ARBA" id="ARBA00007074"/>
    </source>
</evidence>